<sequence length="154" mass="16172">MNRFTRFSALALPLLATTAGLAQATDPVPPAVAADLAVSAYVTHIADTTLSPEQVSGLKSIAHQKATAFSCEAFDIDDAKYQEAFAAVYPPAAEFDVKPEADQLKLHSIVMVTLGSYMGSQLTLASMDTAAFCANAEEERADPAAPGLIWAAKP</sequence>
<reference evidence="2 3" key="1">
    <citation type="submission" date="2009-08" db="EMBL/GenBank/DDBJ databases">
        <title>The draft genome of Rhodobacter sp. SW2.</title>
        <authorList>
            <consortium name="US DOE Joint Genome Institute (JGI-PGF)"/>
            <person name="Lucas S."/>
            <person name="Copeland A."/>
            <person name="Lapidus A."/>
            <person name="Glavina del Rio T."/>
            <person name="Tice H."/>
            <person name="Bruce D."/>
            <person name="Goodwin L."/>
            <person name="Pitluck S."/>
            <person name="Larimer F."/>
            <person name="Land M.L."/>
            <person name="Hauser L."/>
            <person name="Emerson D."/>
        </authorList>
    </citation>
    <scope>NUCLEOTIDE SEQUENCE [LARGE SCALE GENOMIC DNA]</scope>
    <source>
        <strain evidence="2 3">SW2</strain>
    </source>
</reference>
<feature type="signal peptide" evidence="1">
    <location>
        <begin position="1"/>
        <end position="24"/>
    </location>
</feature>
<keyword evidence="3" id="KW-1185">Reference proteome</keyword>
<gene>
    <name evidence="2" type="ORF">Rsw2DRAFT_2797</name>
</gene>
<dbReference type="RefSeq" id="WP_008032022.1">
    <property type="nucleotide sequence ID" value="NZ_ACYY01000022.1"/>
</dbReference>
<evidence type="ECO:0000313" key="3">
    <source>
        <dbReference type="Proteomes" id="UP000010121"/>
    </source>
</evidence>
<dbReference type="eggNOG" id="ENOG502ZIS6">
    <property type="taxonomic scope" value="Bacteria"/>
</dbReference>
<evidence type="ECO:0000313" key="2">
    <source>
        <dbReference type="EMBL" id="EEW24281.1"/>
    </source>
</evidence>
<dbReference type="Proteomes" id="UP000010121">
    <property type="component" value="Unassembled WGS sequence"/>
</dbReference>
<comment type="caution">
    <text evidence="2">The sequence shown here is derived from an EMBL/GenBank/DDBJ whole genome shotgun (WGS) entry which is preliminary data.</text>
</comment>
<evidence type="ECO:0000256" key="1">
    <source>
        <dbReference type="SAM" id="SignalP"/>
    </source>
</evidence>
<dbReference type="OrthoDB" id="8421341at2"/>
<dbReference type="STRING" id="371731.Rsw2DRAFT_2797"/>
<dbReference type="AlphaFoldDB" id="C8S419"/>
<accession>C8S419</accession>
<protein>
    <submittedName>
        <fullName evidence="2">Uncharacterized protein</fullName>
    </submittedName>
</protein>
<dbReference type="EMBL" id="ACYY01000022">
    <property type="protein sequence ID" value="EEW24281.1"/>
    <property type="molecule type" value="Genomic_DNA"/>
</dbReference>
<name>C8S419_9RHOB</name>
<proteinExistence type="predicted"/>
<feature type="chain" id="PRO_5002990537" evidence="1">
    <location>
        <begin position="25"/>
        <end position="154"/>
    </location>
</feature>
<organism evidence="2 3">
    <name type="scientific">Rhodobacter ferrooxidans</name>
    <dbReference type="NCBI Taxonomy" id="371731"/>
    <lineage>
        <taxon>Bacteria</taxon>
        <taxon>Pseudomonadati</taxon>
        <taxon>Pseudomonadota</taxon>
        <taxon>Alphaproteobacteria</taxon>
        <taxon>Rhodobacterales</taxon>
        <taxon>Rhodobacter group</taxon>
        <taxon>Rhodobacter</taxon>
    </lineage>
</organism>
<keyword evidence="1" id="KW-0732">Signal</keyword>